<dbReference type="Proteomes" id="UP001265315">
    <property type="component" value="Unassembled WGS sequence"/>
</dbReference>
<reference evidence="1" key="1">
    <citation type="submission" date="2023-07" db="EMBL/GenBank/DDBJ databases">
        <title>Sorghum-associated microbial communities from plants grown in Nebraska, USA.</title>
        <authorList>
            <person name="Schachtman D."/>
        </authorList>
    </citation>
    <scope>NUCLEOTIDE SEQUENCE</scope>
    <source>
        <strain evidence="1">1457</strain>
    </source>
</reference>
<dbReference type="AlphaFoldDB" id="A0AAW8LSA4"/>
<comment type="caution">
    <text evidence="1">The sequence shown here is derived from an EMBL/GenBank/DDBJ whole genome shotgun (WGS) entry which is preliminary data.</text>
</comment>
<name>A0AAW8LSA4_AGRTU</name>
<protein>
    <submittedName>
        <fullName evidence="1">Uncharacterized protein</fullName>
    </submittedName>
</protein>
<evidence type="ECO:0000313" key="2">
    <source>
        <dbReference type="Proteomes" id="UP001265315"/>
    </source>
</evidence>
<dbReference type="EMBL" id="JAVDSW010000001">
    <property type="protein sequence ID" value="MDR6701617.1"/>
    <property type="molecule type" value="Genomic_DNA"/>
</dbReference>
<organism evidence="1 2">
    <name type="scientific">Agrobacterium tumefaciens</name>
    <dbReference type="NCBI Taxonomy" id="358"/>
    <lineage>
        <taxon>Bacteria</taxon>
        <taxon>Pseudomonadati</taxon>
        <taxon>Pseudomonadota</taxon>
        <taxon>Alphaproteobacteria</taxon>
        <taxon>Hyphomicrobiales</taxon>
        <taxon>Rhizobiaceae</taxon>
        <taxon>Rhizobium/Agrobacterium group</taxon>
        <taxon>Agrobacterium</taxon>
        <taxon>Agrobacterium tumefaciens complex</taxon>
    </lineage>
</organism>
<accession>A0AAW8LSA4</accession>
<evidence type="ECO:0000313" key="1">
    <source>
        <dbReference type="EMBL" id="MDR6701617.1"/>
    </source>
</evidence>
<gene>
    <name evidence="1" type="ORF">J2W61_001445</name>
</gene>
<proteinExistence type="predicted"/>
<sequence length="31" mass="3732">MTCLVDALPDWLIHPLWLIYRSYKPEGWEEG</sequence>